<reference evidence="7" key="1">
    <citation type="journal article" date="2017" name="Nature">
        <title>The genome of Chenopodium quinoa.</title>
        <authorList>
            <person name="Jarvis D.E."/>
            <person name="Ho Y.S."/>
            <person name="Lightfoot D.J."/>
            <person name="Schmoeckel S.M."/>
            <person name="Li B."/>
            <person name="Borm T.J.A."/>
            <person name="Ohyanagi H."/>
            <person name="Mineta K."/>
            <person name="Michell C.T."/>
            <person name="Saber N."/>
            <person name="Kharbatia N.M."/>
            <person name="Rupper R.R."/>
            <person name="Sharp A.R."/>
            <person name="Dally N."/>
            <person name="Boughton B.A."/>
            <person name="Woo Y.H."/>
            <person name="Gao G."/>
            <person name="Schijlen E.G.W.M."/>
            <person name="Guo X."/>
            <person name="Momin A.A."/>
            <person name="Negrao S."/>
            <person name="Al-Babili S."/>
            <person name="Gehring C."/>
            <person name="Roessner U."/>
            <person name="Jung C."/>
            <person name="Murphy K."/>
            <person name="Arold S.T."/>
            <person name="Gojobori T."/>
            <person name="van der Linden C.G."/>
            <person name="van Loo E.N."/>
            <person name="Jellen E.N."/>
            <person name="Maughan P.J."/>
            <person name="Tester M."/>
        </authorList>
    </citation>
    <scope>NUCLEOTIDE SEQUENCE [LARGE SCALE GENOMIC DNA]</scope>
    <source>
        <strain evidence="7">cv. PI 614886</strain>
    </source>
</reference>
<feature type="domain" description="BED-type" evidence="6">
    <location>
        <begin position="53"/>
        <end position="97"/>
    </location>
</feature>
<dbReference type="GO" id="GO:0008270">
    <property type="term" value="F:zinc ion binding"/>
    <property type="evidence" value="ECO:0007669"/>
    <property type="project" value="UniProtKB-KW"/>
</dbReference>
<dbReference type="InterPro" id="IPR036236">
    <property type="entry name" value="Znf_C2H2_sf"/>
</dbReference>
<evidence type="ECO:0000256" key="5">
    <source>
        <dbReference type="SAM" id="MobiDB-lite"/>
    </source>
</evidence>
<dbReference type="SUPFAM" id="SSF52402">
    <property type="entry name" value="Adenine nucleotide alpha hydrolases-like"/>
    <property type="match status" value="1"/>
</dbReference>
<dbReference type="InterPro" id="IPR044162">
    <property type="entry name" value="PHOS32/34"/>
</dbReference>
<feature type="region of interest" description="Disordered" evidence="5">
    <location>
        <begin position="1"/>
        <end position="54"/>
    </location>
</feature>
<dbReference type="PANTHER" id="PTHR31966:SF3">
    <property type="entry name" value="OS05G0501700 PROTEIN"/>
    <property type="match status" value="1"/>
</dbReference>
<dbReference type="Pfam" id="PF02892">
    <property type="entry name" value="zf-BED"/>
    <property type="match status" value="1"/>
</dbReference>
<dbReference type="SMART" id="SM00614">
    <property type="entry name" value="ZnF_BED"/>
    <property type="match status" value="1"/>
</dbReference>
<protein>
    <recommendedName>
        <fullName evidence="6">BED-type domain-containing protein</fullName>
    </recommendedName>
</protein>
<dbReference type="CDD" id="cd23659">
    <property type="entry name" value="USP_At3g01520-like"/>
    <property type="match status" value="1"/>
</dbReference>
<keyword evidence="3" id="KW-0862">Zinc</keyword>
<dbReference type="InterPro" id="IPR014729">
    <property type="entry name" value="Rossmann-like_a/b/a_fold"/>
</dbReference>
<reference evidence="7" key="2">
    <citation type="submission" date="2021-03" db="UniProtKB">
        <authorList>
            <consortium name="EnsemblPlants"/>
        </authorList>
    </citation>
    <scope>IDENTIFICATION</scope>
</reference>
<evidence type="ECO:0000256" key="1">
    <source>
        <dbReference type="ARBA" id="ARBA00022723"/>
    </source>
</evidence>
<dbReference type="PANTHER" id="PTHR31966">
    <property type="entry name" value="OS01G0783500 PROTEIN"/>
    <property type="match status" value="1"/>
</dbReference>
<dbReference type="InterPro" id="IPR006016">
    <property type="entry name" value="UspA"/>
</dbReference>
<name>A0A803MR26_CHEQI</name>
<proteinExistence type="predicted"/>
<sequence length="667" mass="75520">MSLPLECMESGSSGDMEDSSATSQAPPIPSPPPEPWEYDPCPMTENNDPFDQKRRSPHWEHFIKKDGENKAECIYCHTFIGCASLQGTSGMKNHIKRCRLELWKFNQEDSRRALAKMVIMDEMSFRMVEHEGFRNFMKCLLEWGISRVMTVTVDNASLNDVGIQYLKRRFESWKTLVLGGRFLHMRCCAHILSLTVKEGLKESDVSIKRIRCAVRYVRSSGARLQKFMSCVKQEKLESKRFLCLDVDTRWNSTFLMLKGALAYRRAFDLLECSDGGKFRYELLKTGEVPEPSDWDRVASFLPLLKIFYDATLRVSGSLYITSNVYLQELVGISVLIKKKMLSNDAGVSLMASGMKKKHDKYWENVDNVNLLLYIAVILYPRRKMGYTKWAINQQYDSEKAKYLCDKVMQTLNDMYELYISENPPNESILPKTSDFSEEVEDMDSDVDVAESEFERQVGSCVGVQGKNELANNESAFAVQWAVQNYLRPSDSVTLLHVQPTSILYGADWGSTHFSAAAADAVDGSNDDEVKKKKIEDDFDSFTAGKIAELAKPLVDAKIPFRVHVVKDHDMKERLCLEIERLGLSVVIMGSRGFGASRRSVKGRLGSVSDYCVHHCVCPVVVVRYPEEKESAGSGAEGEVGSLHPVPEEDGLHEDVAELHLHKGHFFL</sequence>
<dbReference type="SUPFAM" id="SSF53098">
    <property type="entry name" value="Ribonuclease H-like"/>
    <property type="match status" value="1"/>
</dbReference>
<organism evidence="7 8">
    <name type="scientific">Chenopodium quinoa</name>
    <name type="common">Quinoa</name>
    <dbReference type="NCBI Taxonomy" id="63459"/>
    <lineage>
        <taxon>Eukaryota</taxon>
        <taxon>Viridiplantae</taxon>
        <taxon>Streptophyta</taxon>
        <taxon>Embryophyta</taxon>
        <taxon>Tracheophyta</taxon>
        <taxon>Spermatophyta</taxon>
        <taxon>Magnoliopsida</taxon>
        <taxon>eudicotyledons</taxon>
        <taxon>Gunneridae</taxon>
        <taxon>Pentapetalae</taxon>
        <taxon>Caryophyllales</taxon>
        <taxon>Chenopodiaceae</taxon>
        <taxon>Chenopodioideae</taxon>
        <taxon>Atripliceae</taxon>
        <taxon>Chenopodium</taxon>
    </lineage>
</organism>
<dbReference type="Gramene" id="AUR62033727-RA">
    <property type="protein sequence ID" value="AUR62033727-RA:cds"/>
    <property type="gene ID" value="AUR62033727"/>
</dbReference>
<accession>A0A803MR26</accession>
<dbReference type="Pfam" id="PF00582">
    <property type="entry name" value="Usp"/>
    <property type="match status" value="1"/>
</dbReference>
<dbReference type="InterPro" id="IPR003656">
    <property type="entry name" value="Znf_BED"/>
</dbReference>
<evidence type="ECO:0000256" key="2">
    <source>
        <dbReference type="ARBA" id="ARBA00022771"/>
    </source>
</evidence>
<dbReference type="EnsemblPlants" id="AUR62033727-RA">
    <property type="protein sequence ID" value="AUR62033727-RA:cds"/>
    <property type="gene ID" value="AUR62033727"/>
</dbReference>
<keyword evidence="8" id="KW-1185">Reference proteome</keyword>
<evidence type="ECO:0000259" key="6">
    <source>
        <dbReference type="PROSITE" id="PS50808"/>
    </source>
</evidence>
<keyword evidence="2 4" id="KW-0863">Zinc-finger</keyword>
<dbReference type="InterPro" id="IPR012337">
    <property type="entry name" value="RNaseH-like_sf"/>
</dbReference>
<evidence type="ECO:0000256" key="3">
    <source>
        <dbReference type="ARBA" id="ARBA00022833"/>
    </source>
</evidence>
<evidence type="ECO:0000313" key="8">
    <source>
        <dbReference type="Proteomes" id="UP000596660"/>
    </source>
</evidence>
<dbReference type="Gene3D" id="3.40.50.620">
    <property type="entry name" value="HUPs"/>
    <property type="match status" value="1"/>
</dbReference>
<feature type="compositionally biased region" description="Pro residues" evidence="5">
    <location>
        <begin position="26"/>
        <end position="35"/>
    </location>
</feature>
<keyword evidence="1" id="KW-0479">Metal-binding</keyword>
<dbReference type="InterPro" id="IPR025525">
    <property type="entry name" value="hAT-like_transposase_RNase-H"/>
</dbReference>
<dbReference type="Pfam" id="PF14372">
    <property type="entry name" value="hAT-like_RNase-H"/>
    <property type="match status" value="1"/>
</dbReference>
<evidence type="ECO:0000313" key="7">
    <source>
        <dbReference type="EnsemblPlants" id="AUR62033727-RA:cds"/>
    </source>
</evidence>
<dbReference type="GO" id="GO:0003677">
    <property type="term" value="F:DNA binding"/>
    <property type="evidence" value="ECO:0007669"/>
    <property type="project" value="InterPro"/>
</dbReference>
<dbReference type="AlphaFoldDB" id="A0A803MR26"/>
<dbReference type="PROSITE" id="PS50808">
    <property type="entry name" value="ZF_BED"/>
    <property type="match status" value="1"/>
</dbReference>
<dbReference type="Proteomes" id="UP000596660">
    <property type="component" value="Unplaced"/>
</dbReference>
<evidence type="ECO:0000256" key="4">
    <source>
        <dbReference type="PROSITE-ProRule" id="PRU00027"/>
    </source>
</evidence>
<dbReference type="SUPFAM" id="SSF57667">
    <property type="entry name" value="beta-beta-alpha zinc fingers"/>
    <property type="match status" value="1"/>
</dbReference>